<accession>A0A9P1IFG3</accession>
<keyword evidence="3" id="KW-1185">Reference proteome</keyword>
<organism evidence="2 3">
    <name type="scientific">Caenorhabditis angaria</name>
    <dbReference type="NCBI Taxonomy" id="860376"/>
    <lineage>
        <taxon>Eukaryota</taxon>
        <taxon>Metazoa</taxon>
        <taxon>Ecdysozoa</taxon>
        <taxon>Nematoda</taxon>
        <taxon>Chromadorea</taxon>
        <taxon>Rhabditida</taxon>
        <taxon>Rhabditina</taxon>
        <taxon>Rhabditomorpha</taxon>
        <taxon>Rhabditoidea</taxon>
        <taxon>Rhabditidae</taxon>
        <taxon>Peloderinae</taxon>
        <taxon>Caenorhabditis</taxon>
    </lineage>
</organism>
<reference evidence="2" key="1">
    <citation type="submission" date="2022-11" db="EMBL/GenBank/DDBJ databases">
        <authorList>
            <person name="Kikuchi T."/>
        </authorList>
    </citation>
    <scope>NUCLEOTIDE SEQUENCE</scope>
    <source>
        <strain evidence="2">PS1010</strain>
    </source>
</reference>
<evidence type="ECO:0000259" key="1">
    <source>
        <dbReference type="Pfam" id="PF00646"/>
    </source>
</evidence>
<dbReference type="EMBL" id="CANHGI010000002">
    <property type="protein sequence ID" value="CAI5443625.1"/>
    <property type="molecule type" value="Genomic_DNA"/>
</dbReference>
<protein>
    <recommendedName>
        <fullName evidence="1">F-box domain-containing protein</fullName>
    </recommendedName>
</protein>
<gene>
    <name evidence="2" type="ORF">CAMP_LOCUS6262</name>
</gene>
<evidence type="ECO:0000313" key="3">
    <source>
        <dbReference type="Proteomes" id="UP001152747"/>
    </source>
</evidence>
<name>A0A9P1IFG3_9PELO</name>
<dbReference type="InterPro" id="IPR001810">
    <property type="entry name" value="F-box_dom"/>
</dbReference>
<evidence type="ECO:0000313" key="2">
    <source>
        <dbReference type="EMBL" id="CAI5443625.1"/>
    </source>
</evidence>
<sequence>MNAHSELLDQNGYIYPFQTSWFDLPLEMREMVILEMDLKTRCNFSECSKTCGEEVIKIMTYDLSVHSILTYNSREILKFEINHDFDDCYVFEFEKFKEKQTIVRFVYGSHTTTTIVNEKPIEIRTKYLNYLFKKYNHSICWCNLLDQNVSTTLSGIKIDLLTNLDEFELQIWPRTLESIYEAGIITEDKLCQIKTIKLDISQNDAYKIALSFKGNQAHMECERTFDINLFYQFLFQLKNEGTKESNSVIKFCFDGRIIDYSILIREIFYFSIINTWDEIDHDGTICEIFEFETETSQRIRVIWKTYEIDFFLIFGSHRIQPKDTTPSEPKMSDFDMNPDTTLDSILRKFGNDERVIQFERSFIRASEVELRYKVTDLLHMLPLLNITLRKFHQMHFVKIEQRISNRLNAQQREIFNIHFLKVVAHAVLGPFIIENSRTINMRHESFNQLYSSFSINPIATMNILKRSHTLAIDQIEIVVENLPTCEDLSHLKRNGCMAKDSAMFIYKHRTSPTLKEFLLQMTKRRRKLAQLEQEFSDFIMPATTASATDKTAAKFGSTRTRIQRLHNANYHG</sequence>
<dbReference type="Pfam" id="PF00646">
    <property type="entry name" value="F-box"/>
    <property type="match status" value="1"/>
</dbReference>
<dbReference type="AlphaFoldDB" id="A0A9P1IFG3"/>
<feature type="domain" description="F-box" evidence="1">
    <location>
        <begin position="21"/>
        <end position="51"/>
    </location>
</feature>
<proteinExistence type="predicted"/>
<dbReference type="Proteomes" id="UP001152747">
    <property type="component" value="Unassembled WGS sequence"/>
</dbReference>
<comment type="caution">
    <text evidence="2">The sequence shown here is derived from an EMBL/GenBank/DDBJ whole genome shotgun (WGS) entry which is preliminary data.</text>
</comment>